<dbReference type="EMBL" id="GGEC01073120">
    <property type="protein sequence ID" value="MBX53604.1"/>
    <property type="molecule type" value="Transcribed_RNA"/>
</dbReference>
<sequence>MLQILNSENELQIQAKQYSGITI</sequence>
<accession>A0A2P2PFT8</accession>
<reference evidence="1" key="1">
    <citation type="submission" date="2018-02" db="EMBL/GenBank/DDBJ databases">
        <title>Rhizophora mucronata_Transcriptome.</title>
        <authorList>
            <person name="Meera S.P."/>
            <person name="Sreeshan A."/>
            <person name="Augustine A."/>
        </authorList>
    </citation>
    <scope>NUCLEOTIDE SEQUENCE</scope>
    <source>
        <tissue evidence="1">Leaf</tissue>
    </source>
</reference>
<organism evidence="1">
    <name type="scientific">Rhizophora mucronata</name>
    <name type="common">Asiatic mangrove</name>
    <dbReference type="NCBI Taxonomy" id="61149"/>
    <lineage>
        <taxon>Eukaryota</taxon>
        <taxon>Viridiplantae</taxon>
        <taxon>Streptophyta</taxon>
        <taxon>Embryophyta</taxon>
        <taxon>Tracheophyta</taxon>
        <taxon>Spermatophyta</taxon>
        <taxon>Magnoliopsida</taxon>
        <taxon>eudicotyledons</taxon>
        <taxon>Gunneridae</taxon>
        <taxon>Pentapetalae</taxon>
        <taxon>rosids</taxon>
        <taxon>fabids</taxon>
        <taxon>Malpighiales</taxon>
        <taxon>Rhizophoraceae</taxon>
        <taxon>Rhizophora</taxon>
    </lineage>
</organism>
<name>A0A2P2PFT8_RHIMU</name>
<proteinExistence type="predicted"/>
<protein>
    <submittedName>
        <fullName evidence="1">Uncharacterized protein</fullName>
    </submittedName>
</protein>
<evidence type="ECO:0000313" key="1">
    <source>
        <dbReference type="EMBL" id="MBX53604.1"/>
    </source>
</evidence>
<dbReference type="AlphaFoldDB" id="A0A2P2PFT8"/>